<dbReference type="Pfam" id="PF08241">
    <property type="entry name" value="Methyltransf_11"/>
    <property type="match status" value="1"/>
</dbReference>
<dbReference type="PANTHER" id="PTHR42912:SF80">
    <property type="entry name" value="METHYLTRANSFERASE DOMAIN-CONTAINING PROTEIN"/>
    <property type="match status" value="1"/>
</dbReference>
<dbReference type="CDD" id="cd02440">
    <property type="entry name" value="AdoMet_MTases"/>
    <property type="match status" value="1"/>
</dbReference>
<evidence type="ECO:0000313" key="4">
    <source>
        <dbReference type="Proteomes" id="UP001189429"/>
    </source>
</evidence>
<feature type="domain" description="Methyltransferase type 11" evidence="2">
    <location>
        <begin position="104"/>
        <end position="200"/>
    </location>
</feature>
<evidence type="ECO:0000259" key="2">
    <source>
        <dbReference type="Pfam" id="PF08241"/>
    </source>
</evidence>
<sequence>MAGFMRNASQFKWYHWVGGITTGVASNALIMAGMGKTYRWYYADSEKSAKDFRARYGMPTEAQRLEVFSWLAPSWDSTIGEVERGSAAERGRNEHVRTARGDVLEVAVGTGRCFEALESGGEVRSYTGVDVVEAMLEVARPKLGALPFPARVLRADAHRLPFPDASFDTVVGTLSLCSLERPSVALEEMARVCRPTGRCCWWNPACRAT</sequence>
<keyword evidence="1" id="KW-1133">Transmembrane helix</keyword>
<keyword evidence="4" id="KW-1185">Reference proteome</keyword>
<name>A0ABN9UFR6_9DINO</name>
<accession>A0ABN9UFR6</accession>
<protein>
    <recommendedName>
        <fullName evidence="2">Methyltransferase type 11 domain-containing protein</fullName>
    </recommendedName>
</protein>
<feature type="transmembrane region" description="Helical" evidence="1">
    <location>
        <begin position="13"/>
        <end position="32"/>
    </location>
</feature>
<dbReference type="InterPro" id="IPR029063">
    <property type="entry name" value="SAM-dependent_MTases_sf"/>
</dbReference>
<dbReference type="InterPro" id="IPR050508">
    <property type="entry name" value="Methyltransf_Superfamily"/>
</dbReference>
<organism evidence="3 4">
    <name type="scientific">Prorocentrum cordatum</name>
    <dbReference type="NCBI Taxonomy" id="2364126"/>
    <lineage>
        <taxon>Eukaryota</taxon>
        <taxon>Sar</taxon>
        <taxon>Alveolata</taxon>
        <taxon>Dinophyceae</taxon>
        <taxon>Prorocentrales</taxon>
        <taxon>Prorocentraceae</taxon>
        <taxon>Prorocentrum</taxon>
    </lineage>
</organism>
<keyword evidence="1" id="KW-0812">Transmembrane</keyword>
<proteinExistence type="predicted"/>
<evidence type="ECO:0000256" key="1">
    <source>
        <dbReference type="SAM" id="Phobius"/>
    </source>
</evidence>
<comment type="caution">
    <text evidence="3">The sequence shown here is derived from an EMBL/GenBank/DDBJ whole genome shotgun (WGS) entry which is preliminary data.</text>
</comment>
<reference evidence="3" key="1">
    <citation type="submission" date="2023-10" db="EMBL/GenBank/DDBJ databases">
        <authorList>
            <person name="Chen Y."/>
            <person name="Shah S."/>
            <person name="Dougan E. K."/>
            <person name="Thang M."/>
            <person name="Chan C."/>
        </authorList>
    </citation>
    <scope>NUCLEOTIDE SEQUENCE [LARGE SCALE GENOMIC DNA]</scope>
</reference>
<dbReference type="InterPro" id="IPR013216">
    <property type="entry name" value="Methyltransf_11"/>
</dbReference>
<dbReference type="SUPFAM" id="SSF53335">
    <property type="entry name" value="S-adenosyl-L-methionine-dependent methyltransferases"/>
    <property type="match status" value="1"/>
</dbReference>
<keyword evidence="1" id="KW-0472">Membrane</keyword>
<evidence type="ECO:0000313" key="3">
    <source>
        <dbReference type="EMBL" id="CAK0858395.1"/>
    </source>
</evidence>
<gene>
    <name evidence="3" type="ORF">PCOR1329_LOCUS48184</name>
</gene>
<dbReference type="Proteomes" id="UP001189429">
    <property type="component" value="Unassembled WGS sequence"/>
</dbReference>
<dbReference type="EMBL" id="CAUYUJ010015815">
    <property type="protein sequence ID" value="CAK0858395.1"/>
    <property type="molecule type" value="Genomic_DNA"/>
</dbReference>
<dbReference type="Gene3D" id="3.40.50.150">
    <property type="entry name" value="Vaccinia Virus protein VP39"/>
    <property type="match status" value="1"/>
</dbReference>
<dbReference type="PANTHER" id="PTHR42912">
    <property type="entry name" value="METHYLTRANSFERASE"/>
    <property type="match status" value="1"/>
</dbReference>